<organism evidence="1 2">
    <name type="scientific">Aspergillus rambellii</name>
    <dbReference type="NCBI Taxonomy" id="308745"/>
    <lineage>
        <taxon>Eukaryota</taxon>
        <taxon>Fungi</taxon>
        <taxon>Dikarya</taxon>
        <taxon>Ascomycota</taxon>
        <taxon>Pezizomycotina</taxon>
        <taxon>Eurotiomycetes</taxon>
        <taxon>Eurotiomycetidae</taxon>
        <taxon>Eurotiales</taxon>
        <taxon>Aspergillaceae</taxon>
        <taxon>Aspergillus</taxon>
        <taxon>Aspergillus subgen. Nidulantes</taxon>
    </lineage>
</organism>
<dbReference type="EMBL" id="JZBS01000191">
    <property type="protein sequence ID" value="KKK26956.1"/>
    <property type="molecule type" value="Genomic_DNA"/>
</dbReference>
<dbReference type="InterPro" id="IPR023213">
    <property type="entry name" value="CAT-like_dom_sf"/>
</dbReference>
<evidence type="ECO:0008006" key="3">
    <source>
        <dbReference type="Google" id="ProtNLM"/>
    </source>
</evidence>
<dbReference type="SUPFAM" id="SSF52777">
    <property type="entry name" value="CoA-dependent acyltransferases"/>
    <property type="match status" value="1"/>
</dbReference>
<dbReference type="PANTHER" id="PTHR42034:SF1">
    <property type="entry name" value="CONDENSATION DOMAIN-CONTAINING PROTEIN"/>
    <property type="match status" value="1"/>
</dbReference>
<dbReference type="Proteomes" id="UP000034291">
    <property type="component" value="Unassembled WGS sequence"/>
</dbReference>
<accession>A0A0F8VUN3</accession>
<dbReference type="Gene3D" id="3.30.559.10">
    <property type="entry name" value="Chloramphenicol acetyltransferase-like domain"/>
    <property type="match status" value="1"/>
</dbReference>
<dbReference type="PANTHER" id="PTHR42034">
    <property type="entry name" value="CHROMOSOME 7, WHOLE GENOME SHOTGUN SEQUENCE-RELATED"/>
    <property type="match status" value="1"/>
</dbReference>
<evidence type="ECO:0000313" key="2">
    <source>
        <dbReference type="Proteomes" id="UP000034291"/>
    </source>
</evidence>
<dbReference type="AlphaFoldDB" id="A0A0F8VUN3"/>
<reference evidence="1 2" key="1">
    <citation type="submission" date="2015-02" db="EMBL/GenBank/DDBJ databases">
        <title>Draft Genome Sequences of Two Closely-Related Aflatoxigenic Aspergillus Species Obtained from the Cote d'Ivoire.</title>
        <authorList>
            <person name="Moore G.G."/>
            <person name="Beltz S.B."/>
            <person name="Mack B.M."/>
        </authorList>
    </citation>
    <scope>NUCLEOTIDE SEQUENCE [LARGE SCALE GENOMIC DNA]</scope>
    <source>
        <strain evidence="1 2">SRRC1468</strain>
    </source>
</reference>
<gene>
    <name evidence="1" type="ORF">ARAM_004359</name>
</gene>
<keyword evidence="2" id="KW-1185">Reference proteome</keyword>
<comment type="caution">
    <text evidence="1">The sequence shown here is derived from an EMBL/GenBank/DDBJ whole genome shotgun (WGS) entry which is preliminary data.</text>
</comment>
<sequence length="503" mass="56516">MGSLEPSDYVWTETQPGRWERDVDEVEQFYTSLEKRYEGSGRYFFAMTGYISFSVSGTDQEVEDALRKAWLRLRYDHPSIGSRVEYCDAQKKCRKVYEMVPSPESQQKWLDTTLCIVPTKLSGLQWCNADPPVPKLPTLFLIKSRIPSRGVFKADLVLRCHHDIIDGIGTLMLFNNLFTHAAKALEQGDAYPLPSFGNEFTRLSPPLRVAAGLPPVLSAHRQACLDKIISYNVALKKGVEITSLPYRKGPTNPGKHQRVAITLSSEQTHRLLRACKALGLSVTHAYHTALAIVIRDLQKRQSRPRTVRYISHSLINERPHCTEPYDSPAHAVSLYHSTSGGCLAIDLIVPAASIGARDRVFDYSILRRREYMKVASVVRQFYLRTRNDQDHINMVPSYWAMGTYPYPPDNHTPPVPKPNDHPSVSISSIGTLDKTISPIHGAFELDNPWVTGEELGTGLGLFLGTWRGRLTLSAAFNDAWHTRNEALAFLDRCNVITIQALGA</sequence>
<dbReference type="OrthoDB" id="2548233at2759"/>
<protein>
    <recommendedName>
        <fullName evidence="3">Condensation domain-containing protein</fullName>
    </recommendedName>
</protein>
<evidence type="ECO:0000313" key="1">
    <source>
        <dbReference type="EMBL" id="KKK26956.1"/>
    </source>
</evidence>
<proteinExistence type="predicted"/>
<name>A0A0F8VUN3_9EURO</name>
<dbReference type="Gene3D" id="3.30.559.30">
    <property type="entry name" value="Nonribosomal peptide synthetase, condensation domain"/>
    <property type="match status" value="1"/>
</dbReference>